<reference evidence="2 3" key="1">
    <citation type="submission" date="2022-03" db="EMBL/GenBank/DDBJ databases">
        <title>Metagenome-assembled genomes from swine fecal metagenomes.</title>
        <authorList>
            <person name="Holman D.B."/>
            <person name="Kommadath A."/>
        </authorList>
    </citation>
    <scope>NUCLEOTIDE SEQUENCE [LARGE SCALE GENOMIC DNA]</scope>
    <source>
        <strain evidence="2">SUG147</strain>
    </source>
</reference>
<dbReference type="PROSITE" id="PS51462">
    <property type="entry name" value="NUDIX"/>
    <property type="match status" value="1"/>
</dbReference>
<feature type="domain" description="Nudix hydrolase" evidence="1">
    <location>
        <begin position="1"/>
        <end position="137"/>
    </location>
</feature>
<proteinExistence type="predicted"/>
<dbReference type="Proteomes" id="UP001139365">
    <property type="component" value="Unassembled WGS sequence"/>
</dbReference>
<evidence type="ECO:0000313" key="3">
    <source>
        <dbReference type="Proteomes" id="UP001139365"/>
    </source>
</evidence>
<sequence>MPSVRAIIVSYGRVAMVRNAKDDYYRFPGGEIRSGETNISALAGRLREETGLIVSPGTETEYGCVVCRSRSETGGILLREVFYYICRTEPYRVPVRVNSAPSRESLSLCFVSPVTAAEVNRLCFSSAETRMMLGVENRVLEMLVRDGYL</sequence>
<dbReference type="Pfam" id="PF00293">
    <property type="entry name" value="NUDIX"/>
    <property type="match status" value="1"/>
</dbReference>
<evidence type="ECO:0000259" key="1">
    <source>
        <dbReference type="PROSITE" id="PS51462"/>
    </source>
</evidence>
<dbReference type="AlphaFoldDB" id="A0AAE3FIF7"/>
<dbReference type="EMBL" id="JALEMU010000039">
    <property type="protein sequence ID" value="MCI5755093.1"/>
    <property type="molecule type" value="Genomic_DNA"/>
</dbReference>
<dbReference type="Gene3D" id="3.90.79.10">
    <property type="entry name" value="Nucleoside Triphosphate Pyrophosphohydrolase"/>
    <property type="match status" value="1"/>
</dbReference>
<gene>
    <name evidence="2" type="ORF">MR241_02225</name>
</gene>
<name>A0AAE3FIF7_9BACT</name>
<dbReference type="InterPro" id="IPR015797">
    <property type="entry name" value="NUDIX_hydrolase-like_dom_sf"/>
</dbReference>
<comment type="caution">
    <text evidence="2">The sequence shown here is derived from an EMBL/GenBank/DDBJ whole genome shotgun (WGS) entry which is preliminary data.</text>
</comment>
<dbReference type="SUPFAM" id="SSF55811">
    <property type="entry name" value="Nudix"/>
    <property type="match status" value="1"/>
</dbReference>
<evidence type="ECO:0000313" key="2">
    <source>
        <dbReference type="EMBL" id="MCI5755093.1"/>
    </source>
</evidence>
<organism evidence="2 3">
    <name type="scientific">Candidatus Colimorpha enterica</name>
    <dbReference type="NCBI Taxonomy" id="3083063"/>
    <lineage>
        <taxon>Bacteria</taxon>
        <taxon>Pseudomonadati</taxon>
        <taxon>Bacteroidota</taxon>
        <taxon>Bacteroidia</taxon>
        <taxon>Bacteroidales</taxon>
        <taxon>Candidatus Colimorpha</taxon>
    </lineage>
</organism>
<protein>
    <submittedName>
        <fullName evidence="2">NUDIX domain-containing protein</fullName>
    </submittedName>
</protein>
<accession>A0AAE3FIF7</accession>
<dbReference type="InterPro" id="IPR000086">
    <property type="entry name" value="NUDIX_hydrolase_dom"/>
</dbReference>